<gene>
    <name evidence="1" type="ORF">V6N11_049858</name>
</gene>
<proteinExistence type="predicted"/>
<organism evidence="1 2">
    <name type="scientific">Hibiscus sabdariffa</name>
    <name type="common">roselle</name>
    <dbReference type="NCBI Taxonomy" id="183260"/>
    <lineage>
        <taxon>Eukaryota</taxon>
        <taxon>Viridiplantae</taxon>
        <taxon>Streptophyta</taxon>
        <taxon>Embryophyta</taxon>
        <taxon>Tracheophyta</taxon>
        <taxon>Spermatophyta</taxon>
        <taxon>Magnoliopsida</taxon>
        <taxon>eudicotyledons</taxon>
        <taxon>Gunneridae</taxon>
        <taxon>Pentapetalae</taxon>
        <taxon>rosids</taxon>
        <taxon>malvids</taxon>
        <taxon>Malvales</taxon>
        <taxon>Malvaceae</taxon>
        <taxon>Malvoideae</taxon>
        <taxon>Hibiscus</taxon>
    </lineage>
</organism>
<accession>A0ABR2T877</accession>
<name>A0ABR2T877_9ROSI</name>
<protein>
    <submittedName>
        <fullName evidence="1">Uncharacterized protein</fullName>
    </submittedName>
</protein>
<reference evidence="1 2" key="1">
    <citation type="journal article" date="2024" name="G3 (Bethesda)">
        <title>Genome assembly of Hibiscus sabdariffa L. provides insights into metabolisms of medicinal natural products.</title>
        <authorList>
            <person name="Kim T."/>
        </authorList>
    </citation>
    <scope>NUCLEOTIDE SEQUENCE [LARGE SCALE GENOMIC DNA]</scope>
    <source>
        <strain evidence="1">TK-2024</strain>
        <tissue evidence="1">Old leaves</tissue>
    </source>
</reference>
<keyword evidence="2" id="KW-1185">Reference proteome</keyword>
<evidence type="ECO:0000313" key="2">
    <source>
        <dbReference type="Proteomes" id="UP001396334"/>
    </source>
</evidence>
<evidence type="ECO:0000313" key="1">
    <source>
        <dbReference type="EMBL" id="KAK9033672.1"/>
    </source>
</evidence>
<dbReference type="Proteomes" id="UP001396334">
    <property type="component" value="Unassembled WGS sequence"/>
</dbReference>
<comment type="caution">
    <text evidence="1">The sequence shown here is derived from an EMBL/GenBank/DDBJ whole genome shotgun (WGS) entry which is preliminary data.</text>
</comment>
<dbReference type="EMBL" id="JBBPBN010000007">
    <property type="protein sequence ID" value="KAK9033672.1"/>
    <property type="molecule type" value="Genomic_DNA"/>
</dbReference>
<sequence length="143" mass="14707">MGLLVICSSSSGLEGAVLDTVRPVGVLPFLWMEVSGMVRSAKVKVTGVGAGDSVGTSASAELLVCLAVELSGTSARCGVGPIGWSWLSGSRKVGLVCCLGLSGEEGGSRRELKIKEIDKGLLEYLCCLLKVKLPGLNSLQLVA</sequence>